<dbReference type="Gene3D" id="3.40.1350.10">
    <property type="match status" value="1"/>
</dbReference>
<dbReference type="PANTHER" id="PTHR34039">
    <property type="entry name" value="UPF0102 PROTEIN YRAN"/>
    <property type="match status" value="1"/>
</dbReference>
<reference evidence="3 4" key="1">
    <citation type="submission" date="2016-10" db="EMBL/GenBank/DDBJ databases">
        <title>Alkaliphiles isolated from bioreactors.</title>
        <authorList>
            <person name="Salah Z."/>
            <person name="Rout S.P."/>
            <person name="Humphreys P.N."/>
        </authorList>
    </citation>
    <scope>NUCLEOTIDE SEQUENCE [LARGE SCALE GENOMIC DNA]</scope>
    <source>
        <strain evidence="3 4">ZS02</strain>
    </source>
</reference>
<keyword evidence="4" id="KW-1185">Reference proteome</keyword>
<comment type="caution">
    <text evidence="3">The sequence shown here is derived from an EMBL/GenBank/DDBJ whole genome shotgun (WGS) entry which is preliminary data.</text>
</comment>
<dbReference type="NCBIfam" id="NF009150">
    <property type="entry name" value="PRK12497.1-3"/>
    <property type="match status" value="1"/>
</dbReference>
<dbReference type="GO" id="GO:0003676">
    <property type="term" value="F:nucleic acid binding"/>
    <property type="evidence" value="ECO:0007669"/>
    <property type="project" value="InterPro"/>
</dbReference>
<evidence type="ECO:0000256" key="2">
    <source>
        <dbReference type="HAMAP-Rule" id="MF_00048"/>
    </source>
</evidence>
<dbReference type="PANTHER" id="PTHR34039:SF1">
    <property type="entry name" value="UPF0102 PROTEIN YRAN"/>
    <property type="match status" value="1"/>
</dbReference>
<dbReference type="Pfam" id="PF02021">
    <property type="entry name" value="UPF0102"/>
    <property type="match status" value="1"/>
</dbReference>
<organism evidence="3 4">
    <name type="scientific">Azonexus hydrophilus</name>
    <dbReference type="NCBI Taxonomy" id="418702"/>
    <lineage>
        <taxon>Bacteria</taxon>
        <taxon>Pseudomonadati</taxon>
        <taxon>Pseudomonadota</taxon>
        <taxon>Betaproteobacteria</taxon>
        <taxon>Rhodocyclales</taxon>
        <taxon>Azonexaceae</taxon>
        <taxon>Azonexus</taxon>
    </lineage>
</organism>
<dbReference type="InterPro" id="IPR011856">
    <property type="entry name" value="tRNA_endonuc-like_dom_sf"/>
</dbReference>
<sequence length="120" mass="13736">MQAKTNDTTVARGREAETRAAAYLENQGLRLVDRNFRVRGGEIDLIMRDGRTLVFVEVRQRSRTDYGGAGASITVHKQRRIILAARHYLARRGDCECRFDCLLIDDGRIEWLRHAFSVDA</sequence>
<evidence type="ECO:0000313" key="3">
    <source>
        <dbReference type="EMBL" id="OMG56626.1"/>
    </source>
</evidence>
<comment type="similarity">
    <text evidence="1 2">Belongs to the UPF0102 family.</text>
</comment>
<dbReference type="RefSeq" id="WP_076091953.1">
    <property type="nucleotide sequence ID" value="NZ_MTHD01000001.1"/>
</dbReference>
<dbReference type="STRING" id="418702.BJN45_03165"/>
<gene>
    <name evidence="3" type="ORF">BJN45_03165</name>
</gene>
<dbReference type="HAMAP" id="MF_00048">
    <property type="entry name" value="UPF0102"/>
    <property type="match status" value="1"/>
</dbReference>
<evidence type="ECO:0000313" key="4">
    <source>
        <dbReference type="Proteomes" id="UP000187526"/>
    </source>
</evidence>
<dbReference type="CDD" id="cd20736">
    <property type="entry name" value="PoNe_Nuclease"/>
    <property type="match status" value="1"/>
</dbReference>
<accession>A0A1R1ICY0</accession>
<dbReference type="Proteomes" id="UP000187526">
    <property type="component" value="Unassembled WGS sequence"/>
</dbReference>
<dbReference type="EMBL" id="MTHD01000001">
    <property type="protein sequence ID" value="OMG56626.1"/>
    <property type="molecule type" value="Genomic_DNA"/>
</dbReference>
<protein>
    <recommendedName>
        <fullName evidence="2">UPF0102 protein BJN45_03165</fullName>
    </recommendedName>
</protein>
<dbReference type="InterPro" id="IPR003509">
    <property type="entry name" value="UPF0102_YraN-like"/>
</dbReference>
<proteinExistence type="inferred from homology"/>
<dbReference type="OrthoDB" id="9794876at2"/>
<evidence type="ECO:0000256" key="1">
    <source>
        <dbReference type="ARBA" id="ARBA00006738"/>
    </source>
</evidence>
<dbReference type="InterPro" id="IPR011335">
    <property type="entry name" value="Restrct_endonuc-II-like"/>
</dbReference>
<dbReference type="AlphaFoldDB" id="A0A1R1ICY0"/>
<dbReference type="SUPFAM" id="SSF52980">
    <property type="entry name" value="Restriction endonuclease-like"/>
    <property type="match status" value="1"/>
</dbReference>
<dbReference type="NCBIfam" id="TIGR00252">
    <property type="entry name" value="YraN family protein"/>
    <property type="match status" value="1"/>
</dbReference>
<name>A0A1R1ICY0_9RHOO</name>